<proteinExistence type="predicted"/>
<feature type="transmembrane region" description="Helical" evidence="6">
    <location>
        <begin position="62"/>
        <end position="85"/>
    </location>
</feature>
<keyword evidence="8" id="KW-1185">Reference proteome</keyword>
<protein>
    <recommendedName>
        <fullName evidence="9">Gustatory receptor</fullName>
    </recommendedName>
</protein>
<feature type="transmembrane region" description="Helical" evidence="6">
    <location>
        <begin position="257"/>
        <end position="277"/>
    </location>
</feature>
<feature type="transmembrane region" description="Helical" evidence="6">
    <location>
        <begin position="371"/>
        <end position="389"/>
    </location>
</feature>
<name>A0AAN8WBD9_HALRR</name>
<keyword evidence="2" id="KW-1003">Cell membrane</keyword>
<dbReference type="Pfam" id="PF08395">
    <property type="entry name" value="7tm_7"/>
    <property type="match status" value="1"/>
</dbReference>
<evidence type="ECO:0000313" key="8">
    <source>
        <dbReference type="Proteomes" id="UP001381693"/>
    </source>
</evidence>
<comment type="caution">
    <text evidence="7">The sequence shown here is derived from an EMBL/GenBank/DDBJ whole genome shotgun (WGS) entry which is preliminary data.</text>
</comment>
<evidence type="ECO:0000256" key="3">
    <source>
        <dbReference type="ARBA" id="ARBA00022692"/>
    </source>
</evidence>
<evidence type="ECO:0000256" key="5">
    <source>
        <dbReference type="ARBA" id="ARBA00023136"/>
    </source>
</evidence>
<gene>
    <name evidence="7" type="ORF">SK128_024397</name>
</gene>
<dbReference type="InterPro" id="IPR013604">
    <property type="entry name" value="7TM_chemorcpt"/>
</dbReference>
<dbReference type="EMBL" id="JAXCGZ010022708">
    <property type="protein sequence ID" value="KAK7026484.1"/>
    <property type="molecule type" value="Genomic_DNA"/>
</dbReference>
<reference evidence="7 8" key="1">
    <citation type="submission" date="2023-11" db="EMBL/GenBank/DDBJ databases">
        <title>Halocaridina rubra genome assembly.</title>
        <authorList>
            <person name="Smith C."/>
        </authorList>
    </citation>
    <scope>NUCLEOTIDE SEQUENCE [LARGE SCALE GENOMIC DNA]</scope>
    <source>
        <strain evidence="7">EP-1</strain>
        <tissue evidence="7">Whole</tissue>
    </source>
</reference>
<evidence type="ECO:0000256" key="6">
    <source>
        <dbReference type="SAM" id="Phobius"/>
    </source>
</evidence>
<accession>A0AAN8WBD9</accession>
<keyword evidence="4 6" id="KW-1133">Transmembrane helix</keyword>
<keyword evidence="5 6" id="KW-0472">Membrane</keyword>
<keyword evidence="3 6" id="KW-0812">Transmembrane</keyword>
<evidence type="ECO:0000256" key="4">
    <source>
        <dbReference type="ARBA" id="ARBA00022989"/>
    </source>
</evidence>
<sequence length="400" mass="45166">MAGLNQCNHDKCNGHSSRIQDGVEAPLGARWLVLIGSALGHVPFCRPWDPDPPKFTWLSVKALYSVTLDVLLTVVAIVELVELLISTSKYKTGQWIVHVWPEMVLQMTHVCLVIASLPEAARLAKLLRKINRLHHPCGPWVSFITFFLWIFNAVVTVVRVVYSFQHRGKGIFVSVKGFIYFCSSIYSRIYMTWPAAFIMQVCLSVRSCLKSSRELVQELANTSAGEKVDCVHLEDVRLWHRHQAEYNHTLVEIASPVILVMAADFFFSFPPHLYYYITHMLLGGELASGNAYAIAELLYLLSLLGLLVALVLVISSVVDEYNGIKSNLLTFPTYGVPRLATDQLMAFDSQIRFHDPAYTAMGFFKVTKHNLLKLTCAIAVYMIILVPFHEREISTEYSSH</sequence>
<dbReference type="GO" id="GO:0050909">
    <property type="term" value="P:sensory perception of taste"/>
    <property type="evidence" value="ECO:0007669"/>
    <property type="project" value="InterPro"/>
</dbReference>
<feature type="transmembrane region" description="Helical" evidence="6">
    <location>
        <begin position="138"/>
        <end position="162"/>
    </location>
</feature>
<organism evidence="7 8">
    <name type="scientific">Halocaridina rubra</name>
    <name type="common">Hawaiian red shrimp</name>
    <dbReference type="NCBI Taxonomy" id="373956"/>
    <lineage>
        <taxon>Eukaryota</taxon>
        <taxon>Metazoa</taxon>
        <taxon>Ecdysozoa</taxon>
        <taxon>Arthropoda</taxon>
        <taxon>Crustacea</taxon>
        <taxon>Multicrustacea</taxon>
        <taxon>Malacostraca</taxon>
        <taxon>Eumalacostraca</taxon>
        <taxon>Eucarida</taxon>
        <taxon>Decapoda</taxon>
        <taxon>Pleocyemata</taxon>
        <taxon>Caridea</taxon>
        <taxon>Atyoidea</taxon>
        <taxon>Atyidae</taxon>
        <taxon>Halocaridina</taxon>
    </lineage>
</organism>
<evidence type="ECO:0000313" key="7">
    <source>
        <dbReference type="EMBL" id="KAK7026484.1"/>
    </source>
</evidence>
<dbReference type="GO" id="GO:0005886">
    <property type="term" value="C:plasma membrane"/>
    <property type="evidence" value="ECO:0007669"/>
    <property type="project" value="UniProtKB-SubCell"/>
</dbReference>
<evidence type="ECO:0000256" key="2">
    <source>
        <dbReference type="ARBA" id="ARBA00022475"/>
    </source>
</evidence>
<feature type="transmembrane region" description="Helical" evidence="6">
    <location>
        <begin position="97"/>
        <end position="118"/>
    </location>
</feature>
<evidence type="ECO:0000256" key="1">
    <source>
        <dbReference type="ARBA" id="ARBA00004651"/>
    </source>
</evidence>
<comment type="subcellular location">
    <subcellularLocation>
        <location evidence="1">Cell membrane</location>
        <topology evidence="1">Multi-pass membrane protein</topology>
    </subcellularLocation>
</comment>
<feature type="transmembrane region" description="Helical" evidence="6">
    <location>
        <begin position="297"/>
        <end position="318"/>
    </location>
</feature>
<evidence type="ECO:0008006" key="9">
    <source>
        <dbReference type="Google" id="ProtNLM"/>
    </source>
</evidence>
<dbReference type="AlphaFoldDB" id="A0AAN8WBD9"/>
<dbReference type="Proteomes" id="UP001381693">
    <property type="component" value="Unassembled WGS sequence"/>
</dbReference>